<protein>
    <recommendedName>
        <fullName evidence="1">HD domain-containing protein</fullName>
    </recommendedName>
</protein>
<evidence type="ECO:0000313" key="3">
    <source>
        <dbReference type="Proteomes" id="UP000033861"/>
    </source>
</evidence>
<name>A0A0G1KBJ4_9BACT</name>
<evidence type="ECO:0000313" key="2">
    <source>
        <dbReference type="EMBL" id="KKT45159.1"/>
    </source>
</evidence>
<dbReference type="Gene3D" id="1.10.3210.10">
    <property type="entry name" value="Hypothetical protein af1432"/>
    <property type="match status" value="1"/>
</dbReference>
<dbReference type="Pfam" id="PF01966">
    <property type="entry name" value="HD"/>
    <property type="match status" value="1"/>
</dbReference>
<dbReference type="EMBL" id="LCHZ01000042">
    <property type="protein sequence ID" value="KKT45159.1"/>
    <property type="molecule type" value="Genomic_DNA"/>
</dbReference>
<reference evidence="2 3" key="1">
    <citation type="journal article" date="2015" name="Nature">
        <title>rRNA introns, odd ribosomes, and small enigmatic genomes across a large radiation of phyla.</title>
        <authorList>
            <person name="Brown C.T."/>
            <person name="Hug L.A."/>
            <person name="Thomas B.C."/>
            <person name="Sharon I."/>
            <person name="Castelle C.J."/>
            <person name="Singh A."/>
            <person name="Wilkins M.J."/>
            <person name="Williams K.H."/>
            <person name="Banfield J.F."/>
        </authorList>
    </citation>
    <scope>NUCLEOTIDE SEQUENCE [LARGE SCALE GENOMIC DNA]</scope>
</reference>
<dbReference type="InterPro" id="IPR006674">
    <property type="entry name" value="HD_domain"/>
</dbReference>
<organism evidence="2 3">
    <name type="scientific">Candidatus Collierbacteria bacterium GW2011_GWF2_44_15</name>
    <dbReference type="NCBI Taxonomy" id="1618404"/>
    <lineage>
        <taxon>Bacteria</taxon>
        <taxon>Candidatus Collieribacteriota</taxon>
    </lineage>
</organism>
<dbReference type="Proteomes" id="UP000033861">
    <property type="component" value="Unassembled WGS sequence"/>
</dbReference>
<dbReference type="SUPFAM" id="SSF109604">
    <property type="entry name" value="HD-domain/PDEase-like"/>
    <property type="match status" value="1"/>
</dbReference>
<sequence length="223" mass="25504">MREIINIANSEFSEQTIESVRLVQKEIEKIISEDIKDFTYQAFGEVDPKFWTSPASSSGKYHPPEDNGEGGLVRHVIKGVAVVEQYLRREMATQRELDIAYSAFLLHDTCKDGVAWMTGKTNYTHGIIAANWLEKFDLADAAAKREIISAVRYHMGQWSYAVTPFEDRPYTKEEMMANLNEVIRALHPSRIEKAVQDADYWSSRQSMSFFPGVSVNIQKDNEE</sequence>
<proteinExistence type="predicted"/>
<comment type="caution">
    <text evidence="2">The sequence shown here is derived from an EMBL/GenBank/DDBJ whole genome shotgun (WGS) entry which is preliminary data.</text>
</comment>
<accession>A0A0G1KBJ4</accession>
<dbReference type="AlphaFoldDB" id="A0A0G1KBJ4"/>
<gene>
    <name evidence="2" type="ORF">UW35_C0042G0005</name>
</gene>
<evidence type="ECO:0000259" key="1">
    <source>
        <dbReference type="Pfam" id="PF01966"/>
    </source>
</evidence>
<feature type="domain" description="HD" evidence="1">
    <location>
        <begin position="82"/>
        <end position="179"/>
    </location>
</feature>
<dbReference type="STRING" id="1618404.UW35_C0042G0005"/>